<proteinExistence type="predicted"/>
<evidence type="ECO:0000256" key="5">
    <source>
        <dbReference type="SAM" id="MobiDB-lite"/>
    </source>
</evidence>
<evidence type="ECO:0000256" key="2">
    <source>
        <dbReference type="ARBA" id="ARBA00022553"/>
    </source>
</evidence>
<evidence type="ECO:0000259" key="6">
    <source>
        <dbReference type="PROSITE" id="PS50075"/>
    </source>
</evidence>
<protein>
    <submittedName>
        <fullName evidence="7">Acyl carrier protein</fullName>
    </submittedName>
</protein>
<keyword evidence="4" id="KW-0511">Multifunctional enzyme</keyword>
<keyword evidence="3" id="KW-0808">Transferase</keyword>
<dbReference type="PROSITE" id="PS50075">
    <property type="entry name" value="CARRIER"/>
    <property type="match status" value="1"/>
</dbReference>
<dbReference type="SMART" id="SM01294">
    <property type="entry name" value="PKS_PP_betabranch"/>
    <property type="match status" value="1"/>
</dbReference>
<name>A0ABX6WNS5_STRMQ</name>
<evidence type="ECO:0000313" key="7">
    <source>
        <dbReference type="EMBL" id="QPI62329.1"/>
    </source>
</evidence>
<evidence type="ECO:0000256" key="3">
    <source>
        <dbReference type="ARBA" id="ARBA00022679"/>
    </source>
</evidence>
<dbReference type="Gene3D" id="1.10.1200.10">
    <property type="entry name" value="ACP-like"/>
    <property type="match status" value="1"/>
</dbReference>
<reference evidence="7 8" key="1">
    <citation type="submission" date="2020-11" db="EMBL/GenBank/DDBJ databases">
        <title>Complete genome sequence unveiled secondary metabolic potentials in Streptomyces solisilvae HNM0141.</title>
        <authorList>
            <person name="Huang X."/>
        </authorList>
    </citation>
    <scope>NUCLEOTIDE SEQUENCE [LARGE SCALE GENOMIC DNA]</scope>
    <source>
        <strain evidence="7 8">HNM0141</strain>
    </source>
</reference>
<dbReference type="PANTHER" id="PTHR43775:SF51">
    <property type="entry name" value="INACTIVE PHENOLPHTHIOCEROL SYNTHESIS POLYKETIDE SYNTHASE TYPE I PKS1-RELATED"/>
    <property type="match status" value="1"/>
</dbReference>
<accession>A0ABX6WNS5</accession>
<organism evidence="7 8">
    <name type="scientific">Streptomyces malaysiensis</name>
    <dbReference type="NCBI Taxonomy" id="92644"/>
    <lineage>
        <taxon>Bacteria</taxon>
        <taxon>Bacillati</taxon>
        <taxon>Actinomycetota</taxon>
        <taxon>Actinomycetes</taxon>
        <taxon>Kitasatosporales</taxon>
        <taxon>Streptomycetaceae</taxon>
        <taxon>Streptomyces</taxon>
        <taxon>Streptomyces violaceusniger group</taxon>
    </lineage>
</organism>
<evidence type="ECO:0000256" key="4">
    <source>
        <dbReference type="ARBA" id="ARBA00023268"/>
    </source>
</evidence>
<dbReference type="InterPro" id="IPR020806">
    <property type="entry name" value="PKS_PP-bd"/>
</dbReference>
<dbReference type="InterPro" id="IPR006162">
    <property type="entry name" value="Ppantetheine_attach_site"/>
</dbReference>
<dbReference type="InterPro" id="IPR009081">
    <property type="entry name" value="PP-bd_ACP"/>
</dbReference>
<dbReference type="SUPFAM" id="SSF47336">
    <property type="entry name" value="ACP-like"/>
    <property type="match status" value="1"/>
</dbReference>
<feature type="domain" description="Carrier" evidence="6">
    <location>
        <begin position="22"/>
        <end position="97"/>
    </location>
</feature>
<keyword evidence="8" id="KW-1185">Reference proteome</keyword>
<dbReference type="EMBL" id="CP065050">
    <property type="protein sequence ID" value="QPI62329.1"/>
    <property type="molecule type" value="Genomic_DNA"/>
</dbReference>
<feature type="region of interest" description="Disordered" evidence="5">
    <location>
        <begin position="102"/>
        <end position="126"/>
    </location>
</feature>
<dbReference type="Pfam" id="PF00550">
    <property type="entry name" value="PP-binding"/>
    <property type="match status" value="1"/>
</dbReference>
<dbReference type="Proteomes" id="UP000663421">
    <property type="component" value="Chromosome"/>
</dbReference>
<dbReference type="InterPro" id="IPR036736">
    <property type="entry name" value="ACP-like_sf"/>
</dbReference>
<dbReference type="InterPro" id="IPR050091">
    <property type="entry name" value="PKS_NRPS_Biosynth_Enz"/>
</dbReference>
<dbReference type="PROSITE" id="PS00012">
    <property type="entry name" value="PHOSPHOPANTETHEINE"/>
    <property type="match status" value="1"/>
</dbReference>
<keyword evidence="1" id="KW-0596">Phosphopantetheine</keyword>
<evidence type="ECO:0000256" key="1">
    <source>
        <dbReference type="ARBA" id="ARBA00022450"/>
    </source>
</evidence>
<dbReference type="PANTHER" id="PTHR43775">
    <property type="entry name" value="FATTY ACID SYNTHASE"/>
    <property type="match status" value="1"/>
</dbReference>
<evidence type="ECO:0000313" key="8">
    <source>
        <dbReference type="Proteomes" id="UP000663421"/>
    </source>
</evidence>
<sequence>MDTPLHGDLARLAGLSESEREQALLDLVRAGVGAVLGYSGVDEIEPERAFKELGFDSLTAVELRNRLNAATGLRLPATLVFDYPSPVALARHLRDELLGRSEGTAAQAGRPATVAASQDEPIAIVG</sequence>
<gene>
    <name evidence="7" type="ORF">I1A49_05075</name>
</gene>
<keyword evidence="2" id="KW-0597">Phosphoprotein</keyword>
<dbReference type="SMART" id="SM00823">
    <property type="entry name" value="PKS_PP"/>
    <property type="match status" value="1"/>
</dbReference>